<keyword evidence="2" id="KW-0238">DNA-binding</keyword>
<keyword evidence="3" id="KW-0233">DNA recombination</keyword>
<dbReference type="Proteomes" id="UP000886858">
    <property type="component" value="Unassembled WGS sequence"/>
</dbReference>
<evidence type="ECO:0000256" key="3">
    <source>
        <dbReference type="ARBA" id="ARBA00023172"/>
    </source>
</evidence>
<dbReference type="InterPro" id="IPR013762">
    <property type="entry name" value="Integrase-like_cat_sf"/>
</dbReference>
<dbReference type="SUPFAM" id="SSF56349">
    <property type="entry name" value="DNA breaking-rejoining enzymes"/>
    <property type="match status" value="1"/>
</dbReference>
<dbReference type="PROSITE" id="PS51898">
    <property type="entry name" value="TYR_RECOMBINASE"/>
    <property type="match status" value="1"/>
</dbReference>
<accession>A0A9D2KZM4</accession>
<dbReference type="AlphaFoldDB" id="A0A9D2KZM4"/>
<dbReference type="InterPro" id="IPR002104">
    <property type="entry name" value="Integrase_catalytic"/>
</dbReference>
<dbReference type="InterPro" id="IPR050090">
    <property type="entry name" value="Tyrosine_recombinase_XerCD"/>
</dbReference>
<dbReference type="GO" id="GO:0015074">
    <property type="term" value="P:DNA integration"/>
    <property type="evidence" value="ECO:0007669"/>
    <property type="project" value="InterPro"/>
</dbReference>
<name>A0A9D2KZM4_9FIRM</name>
<dbReference type="InterPro" id="IPR010998">
    <property type="entry name" value="Integrase_recombinase_N"/>
</dbReference>
<dbReference type="Pfam" id="PF00589">
    <property type="entry name" value="Phage_integrase"/>
    <property type="match status" value="1"/>
</dbReference>
<reference evidence="5" key="1">
    <citation type="journal article" date="2021" name="PeerJ">
        <title>Extensive microbial diversity within the chicken gut microbiome revealed by metagenomics and culture.</title>
        <authorList>
            <person name="Gilroy R."/>
            <person name="Ravi A."/>
            <person name="Getino M."/>
            <person name="Pursley I."/>
            <person name="Horton D.L."/>
            <person name="Alikhan N.F."/>
            <person name="Baker D."/>
            <person name="Gharbi K."/>
            <person name="Hall N."/>
            <person name="Watson M."/>
            <person name="Adriaenssens E.M."/>
            <person name="Foster-Nyarko E."/>
            <person name="Jarju S."/>
            <person name="Secka A."/>
            <person name="Antonio M."/>
            <person name="Oren A."/>
            <person name="Chaudhuri R.R."/>
            <person name="La Ragione R."/>
            <person name="Hildebrand F."/>
            <person name="Pallen M.J."/>
        </authorList>
    </citation>
    <scope>NUCLEOTIDE SEQUENCE</scope>
    <source>
        <strain evidence="5">CHK179-7159</strain>
    </source>
</reference>
<sequence>MVFVNEDNKTEILNFAVSNGMLDISYVQEQYYMKKRQEILSQHPYSIWYNYKESRWYTQVPFSGAKTGKKRIKRKKRSDLEDDIVNYSLQYEKDKQNSVYKKCTFKELFYEFMEYKRSEVSSGTIRRMMADWKKYYAPHEELISKQFTDITKIDVDKFFNAVMDEYELNRKAFYNMCGLLKQTYDYAIDAEYTDKSPYRNKVNKKKFASTRKGPSENQVYNRNEKELFLAEMERRVQNNPSNTSCLAIMLDFEIGTRKGEILALSESDIEGGRIHVHRQVVEDFDTSDLDNIVSLGFRVAEYTKSEDGDRWIPLTSRAMELIQRTLEANKKYGYGYKDFLFVRDGSILTPDALDAQVKRGCEYIGIPVKTMHKIRKTYASQIYHSCHNISAVKDVLGHADETTTLKHYIYNTEDHEETDRLIRNALGDNCYRNNAKGTSRDMNIILFPAKKKTENSVSTKFSAR</sequence>
<evidence type="ECO:0000313" key="5">
    <source>
        <dbReference type="EMBL" id="HJA92489.1"/>
    </source>
</evidence>
<reference evidence="5" key="2">
    <citation type="submission" date="2021-04" db="EMBL/GenBank/DDBJ databases">
        <authorList>
            <person name="Gilroy R."/>
        </authorList>
    </citation>
    <scope>NUCLEOTIDE SEQUENCE</scope>
    <source>
        <strain evidence="5">CHK179-7159</strain>
    </source>
</reference>
<evidence type="ECO:0000313" key="6">
    <source>
        <dbReference type="Proteomes" id="UP000886858"/>
    </source>
</evidence>
<dbReference type="GO" id="GO:0003677">
    <property type="term" value="F:DNA binding"/>
    <property type="evidence" value="ECO:0007669"/>
    <property type="project" value="UniProtKB-KW"/>
</dbReference>
<evidence type="ECO:0000256" key="1">
    <source>
        <dbReference type="ARBA" id="ARBA00008857"/>
    </source>
</evidence>
<comment type="caution">
    <text evidence="5">The sequence shown here is derived from an EMBL/GenBank/DDBJ whole genome shotgun (WGS) entry which is preliminary data.</text>
</comment>
<dbReference type="PANTHER" id="PTHR30349:SF41">
    <property type="entry name" value="INTEGRASE_RECOMBINASE PROTEIN MJ0367-RELATED"/>
    <property type="match status" value="1"/>
</dbReference>
<dbReference type="InterPro" id="IPR011010">
    <property type="entry name" value="DNA_brk_join_enz"/>
</dbReference>
<dbReference type="Gene3D" id="1.10.150.130">
    <property type="match status" value="1"/>
</dbReference>
<dbReference type="Gene3D" id="1.10.443.10">
    <property type="entry name" value="Intergrase catalytic core"/>
    <property type="match status" value="1"/>
</dbReference>
<dbReference type="PANTHER" id="PTHR30349">
    <property type="entry name" value="PHAGE INTEGRASE-RELATED"/>
    <property type="match status" value="1"/>
</dbReference>
<protein>
    <submittedName>
        <fullName evidence="5">Tyrosine-type recombinase/integrase</fullName>
    </submittedName>
</protein>
<comment type="similarity">
    <text evidence="1">Belongs to the 'phage' integrase family.</text>
</comment>
<organism evidence="5 6">
    <name type="scientific">Candidatus Eisenbergiella merdipullorum</name>
    <dbReference type="NCBI Taxonomy" id="2838553"/>
    <lineage>
        <taxon>Bacteria</taxon>
        <taxon>Bacillati</taxon>
        <taxon>Bacillota</taxon>
        <taxon>Clostridia</taxon>
        <taxon>Lachnospirales</taxon>
        <taxon>Lachnospiraceae</taxon>
        <taxon>Eisenbergiella</taxon>
    </lineage>
</organism>
<evidence type="ECO:0000259" key="4">
    <source>
        <dbReference type="PROSITE" id="PS51898"/>
    </source>
</evidence>
<evidence type="ECO:0000256" key="2">
    <source>
        <dbReference type="ARBA" id="ARBA00023125"/>
    </source>
</evidence>
<proteinExistence type="inferred from homology"/>
<dbReference type="EMBL" id="DWYY01000056">
    <property type="protein sequence ID" value="HJA92489.1"/>
    <property type="molecule type" value="Genomic_DNA"/>
</dbReference>
<gene>
    <name evidence="5" type="ORF">H9717_05165</name>
</gene>
<feature type="domain" description="Tyr recombinase" evidence="4">
    <location>
        <begin position="222"/>
        <end position="423"/>
    </location>
</feature>
<dbReference type="GO" id="GO:0006310">
    <property type="term" value="P:DNA recombination"/>
    <property type="evidence" value="ECO:0007669"/>
    <property type="project" value="UniProtKB-KW"/>
</dbReference>